<protein>
    <recommendedName>
        <fullName evidence="1">Phospholipase D-like domain-containing protein</fullName>
    </recommendedName>
</protein>
<dbReference type="Gene3D" id="3.30.870.10">
    <property type="entry name" value="Endonuclease Chain A"/>
    <property type="match status" value="1"/>
</dbReference>
<organism evidence="2">
    <name type="scientific">marine sediment metagenome</name>
    <dbReference type="NCBI Taxonomy" id="412755"/>
    <lineage>
        <taxon>unclassified sequences</taxon>
        <taxon>metagenomes</taxon>
        <taxon>ecological metagenomes</taxon>
    </lineage>
</organism>
<dbReference type="Pfam" id="PF13091">
    <property type="entry name" value="PLDc_2"/>
    <property type="match status" value="1"/>
</dbReference>
<evidence type="ECO:0000313" key="2">
    <source>
        <dbReference type="EMBL" id="KKM90742.1"/>
    </source>
</evidence>
<name>A0A0F9PBI0_9ZZZZ</name>
<evidence type="ECO:0000259" key="1">
    <source>
        <dbReference type="Pfam" id="PF13091"/>
    </source>
</evidence>
<feature type="domain" description="Phospholipase D-like" evidence="1">
    <location>
        <begin position="3"/>
        <end position="91"/>
    </location>
</feature>
<dbReference type="InterPro" id="IPR025202">
    <property type="entry name" value="PLD-like_dom"/>
</dbReference>
<comment type="caution">
    <text evidence="2">The sequence shown here is derived from an EMBL/GenBank/DDBJ whole genome shotgun (WGS) entry which is preliminary data.</text>
</comment>
<proteinExistence type="predicted"/>
<reference evidence="2" key="1">
    <citation type="journal article" date="2015" name="Nature">
        <title>Complex archaea that bridge the gap between prokaryotes and eukaryotes.</title>
        <authorList>
            <person name="Spang A."/>
            <person name="Saw J.H."/>
            <person name="Jorgensen S.L."/>
            <person name="Zaremba-Niedzwiedzka K."/>
            <person name="Martijn J."/>
            <person name="Lind A.E."/>
            <person name="van Eijk R."/>
            <person name="Schleper C."/>
            <person name="Guy L."/>
            <person name="Ettema T.J."/>
        </authorList>
    </citation>
    <scope>NUCLEOTIDE SEQUENCE</scope>
</reference>
<gene>
    <name evidence="2" type="ORF">LCGC14_1235570</name>
</gene>
<dbReference type="AlphaFoldDB" id="A0A0F9PBI0"/>
<dbReference type="EMBL" id="LAZR01006632">
    <property type="protein sequence ID" value="KKM90742.1"/>
    <property type="molecule type" value="Genomic_DNA"/>
</dbReference>
<sequence>MVAIQNKVDIRFITRPKKISDTTNNDPLVKLKPFLDEGCKLHIIDNLHSKVYCNESKALITSMNMYLHSIMNNEEIGVLLTKEKEEKQYDQVKEYLNGLTKKIESNKVNNIILNQNEKDVEQKNELNGRCIRCGKNLPFNKEKPLCWNCFDDLREFQGDIWGSRCHQCGQNSSVTDLRPLCYSCYQKDQKK</sequence>
<accession>A0A0F9PBI0</accession>